<reference evidence="2" key="1">
    <citation type="submission" date="2019-05" db="EMBL/GenBank/DDBJ databases">
        <title>Methanoculleus sp. FWC-SCC1, a methanogenic archaeon isolated from deep marine cold seep.</title>
        <authorList>
            <person name="Chen Y.-W."/>
            <person name="Chen S.-C."/>
            <person name="Teng N.-H."/>
            <person name="Lai M.-C."/>
        </authorList>
    </citation>
    <scope>NUCLEOTIDE SEQUENCE</scope>
    <source>
        <strain evidence="2">FWC-SCC1</strain>
    </source>
</reference>
<keyword evidence="3" id="KW-1185">Reference proteome</keyword>
<dbReference type="PANTHER" id="PTHR39419:SF1">
    <property type="entry name" value="SLL0814 PROTEIN"/>
    <property type="match status" value="1"/>
</dbReference>
<dbReference type="PANTHER" id="PTHR39419">
    <property type="entry name" value="SLL0814 PROTEIN"/>
    <property type="match status" value="1"/>
</dbReference>
<proteinExistence type="predicted"/>
<keyword evidence="1" id="KW-0812">Transmembrane</keyword>
<feature type="transmembrane region" description="Helical" evidence="1">
    <location>
        <begin position="172"/>
        <end position="192"/>
    </location>
</feature>
<organism evidence="2 3">
    <name type="scientific">Methanoculleus frigidifontis</name>
    <dbReference type="NCBI Taxonomy" id="2584085"/>
    <lineage>
        <taxon>Archaea</taxon>
        <taxon>Methanobacteriati</taxon>
        <taxon>Methanobacteriota</taxon>
        <taxon>Stenosarchaea group</taxon>
        <taxon>Methanomicrobia</taxon>
        <taxon>Methanomicrobiales</taxon>
        <taxon>Methanomicrobiaceae</taxon>
        <taxon>Methanoculleus</taxon>
    </lineage>
</organism>
<protein>
    <submittedName>
        <fullName evidence="2">Carotenoid biosynthesis protein</fullName>
    </submittedName>
</protein>
<feature type="transmembrane region" description="Helical" evidence="1">
    <location>
        <begin position="63"/>
        <end position="86"/>
    </location>
</feature>
<feature type="transmembrane region" description="Helical" evidence="1">
    <location>
        <begin position="201"/>
        <end position="219"/>
    </location>
</feature>
<feature type="transmembrane region" description="Helical" evidence="1">
    <location>
        <begin position="137"/>
        <end position="160"/>
    </location>
</feature>
<evidence type="ECO:0000313" key="3">
    <source>
        <dbReference type="Proteomes" id="UP001168338"/>
    </source>
</evidence>
<feature type="transmembrane region" description="Helical" evidence="1">
    <location>
        <begin position="32"/>
        <end position="51"/>
    </location>
</feature>
<comment type="caution">
    <text evidence="2">The sequence shown here is derived from an EMBL/GenBank/DDBJ whole genome shotgun (WGS) entry which is preliminary data.</text>
</comment>
<keyword evidence="1" id="KW-1133">Transmembrane helix</keyword>
<keyword evidence="1" id="KW-0472">Membrane</keyword>
<evidence type="ECO:0000256" key="1">
    <source>
        <dbReference type="SAM" id="Phobius"/>
    </source>
</evidence>
<name>A0ABT8MA12_9EURY</name>
<dbReference type="Proteomes" id="UP001168338">
    <property type="component" value="Unassembled WGS sequence"/>
</dbReference>
<gene>
    <name evidence="2" type="ORF">FGU65_07745</name>
</gene>
<dbReference type="InterPro" id="IPR007354">
    <property type="entry name" value="CruF-like"/>
</dbReference>
<dbReference type="Pfam" id="PF04240">
    <property type="entry name" value="Caroten_synth"/>
    <property type="match status" value="1"/>
</dbReference>
<feature type="transmembrane region" description="Helical" evidence="1">
    <location>
        <begin position="225"/>
        <end position="244"/>
    </location>
</feature>
<feature type="transmembrane region" description="Helical" evidence="1">
    <location>
        <begin position="7"/>
        <end position="26"/>
    </location>
</feature>
<feature type="transmembrane region" description="Helical" evidence="1">
    <location>
        <begin position="106"/>
        <end position="130"/>
    </location>
</feature>
<dbReference type="EMBL" id="VCYH01000004">
    <property type="protein sequence ID" value="MDN7024778.1"/>
    <property type="molecule type" value="Genomic_DNA"/>
</dbReference>
<sequence>MQLSVRWGLLSVALILFLAGYLVVRFDAPDLASVVSVIFLIGLALPSYIALVRWLGAVRGIGLLVLLSLLPLLVEAYAVATGVPYGRFTYSPHLGDPLFDLVPWTVAFAYLPMLLGAVTVASAAVGTAWYRLIPAGTLLLLLIDLVIDPAAVHAGLWVWAEEGAYYGVPVSNFAGWVLTGAAYIGLISLIAARKLAAARSVPGMVASSLLLILAFWIGYLAQNGLLIPAFLGAGLFAATCLVVFRDDSPRE</sequence>
<dbReference type="RefSeq" id="WP_301663895.1">
    <property type="nucleotide sequence ID" value="NZ_VCYH01000004.1"/>
</dbReference>
<accession>A0ABT8MA12</accession>
<evidence type="ECO:0000313" key="2">
    <source>
        <dbReference type="EMBL" id="MDN7024778.1"/>
    </source>
</evidence>